<proteinExistence type="predicted"/>
<sequence length="60" mass="7198">MWQIYIQRENALCRLKVFQTASVSLTQEGIPSVWFQFFGVMYEPSFPHRRESCPFGFRCF</sequence>
<organism evidence="1 2">
    <name type="scientific">Neisseria lactamica ATCC 23970</name>
    <dbReference type="NCBI Taxonomy" id="546265"/>
    <lineage>
        <taxon>Bacteria</taxon>
        <taxon>Pseudomonadati</taxon>
        <taxon>Pseudomonadota</taxon>
        <taxon>Betaproteobacteria</taxon>
        <taxon>Neisseriales</taxon>
        <taxon>Neisseriaceae</taxon>
        <taxon>Neisseria</taxon>
    </lineage>
</organism>
<name>D0W921_NEILA</name>
<reference evidence="1 2" key="1">
    <citation type="submission" date="2009-10" db="EMBL/GenBank/DDBJ databases">
        <authorList>
            <person name="Weinstock G."/>
            <person name="Sodergren E."/>
            <person name="Clifton S."/>
            <person name="Fulton L."/>
            <person name="Fulton B."/>
            <person name="Courtney L."/>
            <person name="Fronick C."/>
            <person name="Harrison M."/>
            <person name="Strong C."/>
            <person name="Farmer C."/>
            <person name="Delahaunty K."/>
            <person name="Markovic C."/>
            <person name="Hall O."/>
            <person name="Minx P."/>
            <person name="Tomlinson C."/>
            <person name="Mitreva M."/>
            <person name="Nelson J."/>
            <person name="Hou S."/>
            <person name="Wollam A."/>
            <person name="Pepin K.H."/>
            <person name="Johnson M."/>
            <person name="Bhonagiri V."/>
            <person name="Nash W.E."/>
            <person name="Warren W."/>
            <person name="Chinwalla A."/>
            <person name="Mardis E.R."/>
            <person name="Wilson R.K."/>
        </authorList>
    </citation>
    <scope>NUCLEOTIDE SEQUENCE [LARGE SCALE GENOMIC DNA]</scope>
    <source>
        <strain evidence="1 2">ATCC 23970</strain>
    </source>
</reference>
<dbReference type="Proteomes" id="UP000003843">
    <property type="component" value="Unassembled WGS sequence"/>
</dbReference>
<dbReference type="AlphaFoldDB" id="D0W921"/>
<protein>
    <submittedName>
        <fullName evidence="1">Uncharacterized protein</fullName>
    </submittedName>
</protein>
<comment type="caution">
    <text evidence="1">The sequence shown here is derived from an EMBL/GenBank/DDBJ whole genome shotgun (WGS) entry which is preliminary data.</text>
</comment>
<accession>D0W921</accession>
<gene>
    <name evidence="1" type="ORF">NEILACOT_04026</name>
</gene>
<dbReference type="EMBL" id="ACEQ02000010">
    <property type="protein sequence ID" value="EEZ75954.1"/>
    <property type="molecule type" value="Genomic_DNA"/>
</dbReference>
<evidence type="ECO:0000313" key="1">
    <source>
        <dbReference type="EMBL" id="EEZ75954.1"/>
    </source>
</evidence>
<evidence type="ECO:0000313" key="2">
    <source>
        <dbReference type="Proteomes" id="UP000003843"/>
    </source>
</evidence>